<sequence length="334" mass="34741">MKVSPEVVIAAAVVWLPRHRERPDLPDGAEAGYDEVAVAEGHSGPELAVLAGEAALASSGWSGADLDLVAHAWSYHQGHDFWSPAHFVADRLGAPAALPLGVQQMCNGGAAALQTAVAHLVADPAVERALVTTGDRFCGPGFSRWTGDYGAVYGDSGTAVLLSRGRPEDARLRLLSIVTVAAPELERMNRGDDPFTPAPRWYRPAVDARATKKAFLRTSAPGLFGATEREKIRRAVTGALADACVAPDDPRLTRAVLPRLHRGALDGVYRPLLAELTTAEPVDPGHVTGHLGAGDLGANLAAVAEGATAGRGELALVLSAGAGFSWSAAVVEVV</sequence>
<dbReference type="GO" id="GO:0016746">
    <property type="term" value="F:acyltransferase activity"/>
    <property type="evidence" value="ECO:0007669"/>
    <property type="project" value="UniProtKB-KW"/>
</dbReference>
<evidence type="ECO:0000313" key="1">
    <source>
        <dbReference type="EMBL" id="RKT66880.1"/>
    </source>
</evidence>
<proteinExistence type="predicted"/>
<dbReference type="PANTHER" id="PTHR34069">
    <property type="entry name" value="3-OXOACYL-[ACYL-CARRIER-PROTEIN] SYNTHASE 3"/>
    <property type="match status" value="1"/>
</dbReference>
<dbReference type="OrthoDB" id="7055207at2"/>
<gene>
    <name evidence="1" type="ORF">DFJ66_0044</name>
</gene>
<dbReference type="SUPFAM" id="SSF53901">
    <property type="entry name" value="Thiolase-like"/>
    <property type="match status" value="2"/>
</dbReference>
<dbReference type="Proteomes" id="UP000272729">
    <property type="component" value="Unassembled WGS sequence"/>
</dbReference>
<dbReference type="AlphaFoldDB" id="A0A495WZ49"/>
<dbReference type="EMBL" id="RBXR01000001">
    <property type="protein sequence ID" value="RKT66880.1"/>
    <property type="molecule type" value="Genomic_DNA"/>
</dbReference>
<reference evidence="1 2" key="1">
    <citation type="submission" date="2018-10" db="EMBL/GenBank/DDBJ databases">
        <title>Sequencing the genomes of 1000 actinobacteria strains.</title>
        <authorList>
            <person name="Klenk H.-P."/>
        </authorList>
    </citation>
    <scope>NUCLEOTIDE SEQUENCE [LARGE SCALE GENOMIC DNA]</scope>
    <source>
        <strain evidence="1 2">DSM 43911</strain>
    </source>
</reference>
<keyword evidence="2" id="KW-1185">Reference proteome</keyword>
<name>A0A495WZ49_9PSEU</name>
<dbReference type="CDD" id="cd00827">
    <property type="entry name" value="init_cond_enzymes"/>
    <property type="match status" value="1"/>
</dbReference>
<dbReference type="PANTHER" id="PTHR34069:SF2">
    <property type="entry name" value="BETA-KETOACYL-[ACYL-CARRIER-PROTEIN] SYNTHASE III"/>
    <property type="match status" value="1"/>
</dbReference>
<dbReference type="RefSeq" id="WP_121216787.1">
    <property type="nucleotide sequence ID" value="NZ_JBIUBA010000011.1"/>
</dbReference>
<accession>A0A495WZ49</accession>
<dbReference type="InterPro" id="IPR016039">
    <property type="entry name" value="Thiolase-like"/>
</dbReference>
<dbReference type="Gene3D" id="3.40.47.10">
    <property type="match status" value="2"/>
</dbReference>
<organism evidence="1 2">
    <name type="scientific">Saccharothrix variisporea</name>
    <dbReference type="NCBI Taxonomy" id="543527"/>
    <lineage>
        <taxon>Bacteria</taxon>
        <taxon>Bacillati</taxon>
        <taxon>Actinomycetota</taxon>
        <taxon>Actinomycetes</taxon>
        <taxon>Pseudonocardiales</taxon>
        <taxon>Pseudonocardiaceae</taxon>
        <taxon>Saccharothrix</taxon>
    </lineage>
</organism>
<dbReference type="GO" id="GO:0044550">
    <property type="term" value="P:secondary metabolite biosynthetic process"/>
    <property type="evidence" value="ECO:0007669"/>
    <property type="project" value="TreeGrafter"/>
</dbReference>
<comment type="caution">
    <text evidence="1">The sequence shown here is derived from an EMBL/GenBank/DDBJ whole genome shotgun (WGS) entry which is preliminary data.</text>
</comment>
<protein>
    <submittedName>
        <fullName evidence="1">3-oxoacyl-[acyl-carrier-protein] synthase-3</fullName>
    </submittedName>
</protein>
<evidence type="ECO:0000313" key="2">
    <source>
        <dbReference type="Proteomes" id="UP000272729"/>
    </source>
</evidence>